<dbReference type="PANTHER" id="PTHR46545">
    <property type="entry name" value="LEUCINE-RICH REPEAT-CONTAINING PROTEIN 51"/>
    <property type="match status" value="1"/>
</dbReference>
<dbReference type="EMBL" id="CAJJDP010000131">
    <property type="protein sequence ID" value="CAD8203863.1"/>
    <property type="molecule type" value="Genomic_DNA"/>
</dbReference>
<protein>
    <submittedName>
        <fullName evidence="5">Uncharacterized protein</fullName>
    </submittedName>
</protein>
<accession>A0A8S1XS10</accession>
<keyword evidence="3" id="KW-0433">Leucine-rich repeat</keyword>
<organism evidence="5 6">
    <name type="scientific">Paramecium octaurelia</name>
    <dbReference type="NCBI Taxonomy" id="43137"/>
    <lineage>
        <taxon>Eukaryota</taxon>
        <taxon>Sar</taxon>
        <taxon>Alveolata</taxon>
        <taxon>Ciliophora</taxon>
        <taxon>Intramacronucleata</taxon>
        <taxon>Oligohymenophorea</taxon>
        <taxon>Peniculida</taxon>
        <taxon>Parameciidae</taxon>
        <taxon>Paramecium</taxon>
    </lineage>
</organism>
<evidence type="ECO:0000256" key="1">
    <source>
        <dbReference type="ARBA" id="ARBA00004496"/>
    </source>
</evidence>
<evidence type="ECO:0000313" key="5">
    <source>
        <dbReference type="EMBL" id="CAD8203863.1"/>
    </source>
</evidence>
<comment type="caution">
    <text evidence="5">The sequence shown here is derived from an EMBL/GenBank/DDBJ whole genome shotgun (WGS) entry which is preliminary data.</text>
</comment>
<sequence length="1037" mass="123822">MTDFFYIQVPADVKVLLLTGTALNRNQLDQVYKCTNLLKLDLSNCNLTLIPNLKKLTNLRILYLHQNQISALSVEPILGCNHLNYLTLFLNPVSAQCSLRRQVISYMKSLWAFDFNAITDEEKHKELKLKPSTEKSRLPWPIISIPKEQKDQSQIVMLVWQELDVIRKIWQKCSVILTIQRYIKSFITRRKFKNIVLKQMKIQAFIKQAVKHWITFTKNKKDLNQLMAHQYSTQFEKVKVMVQNYRQRKGKAIKEQKSARIIYRSLNTFYKNQKHQLESIGNIHRLYFYKEQLHLFKQILHRLTNKPEIKAIIDQAPLLYEDFQKPNKIYESEVFTYRLPSQINLYNNPIYFRNMLTYPAQLAKISCCLQQLKLSIIRKWAQVTKFTQEVHAYSYLQKYDELMPARKPYFIMYKLPKQDKIKYENCLKLINKFQQREYRQLYVINLSKDLLSSVIKCIILHNKDQPSQVFITLFEKQLKEAVAALKIQRQFRAYQDVKKNGKTLQAIINILVKERSLLILQKWFKDLKMHHRNNFYKVIGYRLKQITQNVLYLNYSVYVQLRKCSSKLQFLEQKSKLILSNYKFQAILQQFPKKNIIPIWLRRQIIQLEEDSQEVFALIENCDVYHLLHFETQSEIKNLFNQKWMKITFPLNEQLKLRLLLLALYTYSFKHQCFVQLYQENELLEQTQIIRQNDELLIKTYLIEQQTQAVENCDIPCKPSIWLSTYLSDKTTNEVDVRFYKNGIDQKAKKKKNISKLPGCEQISTCLFFSTIKKQYNQYSHTQIKQNCPTASTNIRTITQTDKPKTALQTYLFQQDSFEQESSNVERQQQRLKLVTNPTRQHLRTKSVMNKKQTMLVELPTFLQSQSFNLSNSGIRQNNQPDLSKQMQYWEDRQNQQRQLIKKQTLEKRQAKLQIQQERSFYQDFNIGQNLISRQGDRHLLRLYQKKQQQISYQQVQQLKEQSNHIKEIQAVNSKMKLQAIKEANSQYKASLEQQPEQQQQKIIQKQSTKRVGITNKYIHSVLPEEIYPIKIEFENI</sequence>
<proteinExistence type="predicted"/>
<keyword evidence="6" id="KW-1185">Reference proteome</keyword>
<dbReference type="AlphaFoldDB" id="A0A8S1XS10"/>
<reference evidence="5" key="1">
    <citation type="submission" date="2021-01" db="EMBL/GenBank/DDBJ databases">
        <authorList>
            <consortium name="Genoscope - CEA"/>
            <person name="William W."/>
        </authorList>
    </citation>
    <scope>NUCLEOTIDE SEQUENCE</scope>
</reference>
<dbReference type="InterPro" id="IPR001611">
    <property type="entry name" value="Leu-rich_rpt"/>
</dbReference>
<evidence type="ECO:0000256" key="2">
    <source>
        <dbReference type="ARBA" id="ARBA00022490"/>
    </source>
</evidence>
<evidence type="ECO:0000313" key="6">
    <source>
        <dbReference type="Proteomes" id="UP000683925"/>
    </source>
</evidence>
<dbReference type="Pfam" id="PF12799">
    <property type="entry name" value="LRR_4"/>
    <property type="match status" value="1"/>
</dbReference>
<dbReference type="OMA" id="SKLPGCE"/>
<keyword evidence="2" id="KW-0963">Cytoplasm</keyword>
<comment type="subcellular location">
    <subcellularLocation>
        <location evidence="1">Cytoplasm</location>
    </subcellularLocation>
</comment>
<name>A0A8S1XS10_PAROT</name>
<keyword evidence="4" id="KW-0677">Repeat</keyword>
<dbReference type="InterPro" id="IPR025875">
    <property type="entry name" value="Leu-rich_rpt_4"/>
</dbReference>
<dbReference type="GO" id="GO:0005737">
    <property type="term" value="C:cytoplasm"/>
    <property type="evidence" value="ECO:0007669"/>
    <property type="project" value="UniProtKB-SubCell"/>
</dbReference>
<dbReference type="OrthoDB" id="301841at2759"/>
<dbReference type="PANTHER" id="PTHR46545:SF1">
    <property type="entry name" value="LEUCINE-RICH REPEAT-CONTAINING PROTEIN 51"/>
    <property type="match status" value="1"/>
</dbReference>
<dbReference type="Proteomes" id="UP000683925">
    <property type="component" value="Unassembled WGS sequence"/>
</dbReference>
<evidence type="ECO:0000256" key="4">
    <source>
        <dbReference type="ARBA" id="ARBA00022737"/>
    </source>
</evidence>
<evidence type="ECO:0000256" key="3">
    <source>
        <dbReference type="ARBA" id="ARBA00022614"/>
    </source>
</evidence>
<dbReference type="PROSITE" id="PS51450">
    <property type="entry name" value="LRR"/>
    <property type="match status" value="2"/>
</dbReference>
<gene>
    <name evidence="5" type="ORF">POCTA_138.1.T1310052</name>
</gene>